<dbReference type="WBParaSite" id="HPLM_0002059201-mRNA-1">
    <property type="protein sequence ID" value="HPLM_0002059201-mRNA-1"/>
    <property type="gene ID" value="HPLM_0002059201"/>
</dbReference>
<organism evidence="4">
    <name type="scientific">Haemonchus placei</name>
    <name type="common">Barber's pole worm</name>
    <dbReference type="NCBI Taxonomy" id="6290"/>
    <lineage>
        <taxon>Eukaryota</taxon>
        <taxon>Metazoa</taxon>
        <taxon>Ecdysozoa</taxon>
        <taxon>Nematoda</taxon>
        <taxon>Chromadorea</taxon>
        <taxon>Rhabditida</taxon>
        <taxon>Rhabditina</taxon>
        <taxon>Rhabditomorpha</taxon>
        <taxon>Strongyloidea</taxon>
        <taxon>Trichostrongylidae</taxon>
        <taxon>Haemonchus</taxon>
    </lineage>
</organism>
<dbReference type="Proteomes" id="UP000268014">
    <property type="component" value="Unassembled WGS sequence"/>
</dbReference>
<feature type="region of interest" description="Disordered" evidence="1">
    <location>
        <begin position="1"/>
        <end position="32"/>
    </location>
</feature>
<reference evidence="4" key="1">
    <citation type="submission" date="2017-02" db="UniProtKB">
        <authorList>
            <consortium name="WormBaseParasite"/>
        </authorList>
    </citation>
    <scope>IDENTIFICATION</scope>
</reference>
<dbReference type="EMBL" id="UZAF01022364">
    <property type="protein sequence ID" value="VDO84760.1"/>
    <property type="molecule type" value="Genomic_DNA"/>
</dbReference>
<name>A0A0N4X8A0_HAEPC</name>
<evidence type="ECO:0000256" key="1">
    <source>
        <dbReference type="SAM" id="MobiDB-lite"/>
    </source>
</evidence>
<accession>A0A0N4X8A0</accession>
<evidence type="ECO:0000313" key="3">
    <source>
        <dbReference type="Proteomes" id="UP000268014"/>
    </source>
</evidence>
<feature type="region of interest" description="Disordered" evidence="1">
    <location>
        <begin position="54"/>
        <end position="91"/>
    </location>
</feature>
<proteinExistence type="predicted"/>
<reference evidence="2 3" key="2">
    <citation type="submission" date="2018-11" db="EMBL/GenBank/DDBJ databases">
        <authorList>
            <consortium name="Pathogen Informatics"/>
        </authorList>
    </citation>
    <scope>NUCLEOTIDE SEQUENCE [LARGE SCALE GENOMIC DNA]</scope>
    <source>
        <strain evidence="2 3">MHpl1</strain>
    </source>
</reference>
<dbReference type="AlphaFoldDB" id="A0A0N4X8A0"/>
<gene>
    <name evidence="2" type="ORF">HPLM_LOCUS20584</name>
</gene>
<evidence type="ECO:0000313" key="2">
    <source>
        <dbReference type="EMBL" id="VDO84760.1"/>
    </source>
</evidence>
<evidence type="ECO:0000313" key="4">
    <source>
        <dbReference type="WBParaSite" id="HPLM_0002059201-mRNA-1"/>
    </source>
</evidence>
<feature type="compositionally biased region" description="Basic and acidic residues" evidence="1">
    <location>
        <begin position="14"/>
        <end position="23"/>
    </location>
</feature>
<protein>
    <submittedName>
        <fullName evidence="2 4">Uncharacterized protein</fullName>
    </submittedName>
</protein>
<sequence length="91" mass="10250">MPVTRRPIKVVVSKRKEAPKRNEVSANSSKANQVIENGMWIHQDDNDRVVRRYPGLSEAKESEEEPGEQGQEERELNDVDLGPNNIPGDNA</sequence>
<keyword evidence="3" id="KW-1185">Reference proteome</keyword>